<organism evidence="3 4">
    <name type="scientific">Caenispirillum salinarum AK4</name>
    <dbReference type="NCBI Taxonomy" id="1238182"/>
    <lineage>
        <taxon>Bacteria</taxon>
        <taxon>Pseudomonadati</taxon>
        <taxon>Pseudomonadota</taxon>
        <taxon>Alphaproteobacteria</taxon>
        <taxon>Rhodospirillales</taxon>
        <taxon>Novispirillaceae</taxon>
        <taxon>Caenispirillum</taxon>
    </lineage>
</organism>
<feature type="signal peptide" evidence="1">
    <location>
        <begin position="1"/>
        <end position="20"/>
    </location>
</feature>
<dbReference type="RefSeq" id="WP_009538833.1">
    <property type="nucleotide sequence ID" value="NZ_ANHY01000003.1"/>
</dbReference>
<dbReference type="OrthoDB" id="9815245at2"/>
<reference evidence="3 4" key="1">
    <citation type="journal article" date="2013" name="Genome Announc.">
        <title>Draft Genome Sequence of an Alphaproteobacterium, Caenispirillum salinarum AK4(T), Isolated from a Solar Saltern.</title>
        <authorList>
            <person name="Khatri I."/>
            <person name="Singh A."/>
            <person name="Korpole S."/>
            <person name="Pinnaka A.K."/>
            <person name="Subramanian S."/>
        </authorList>
    </citation>
    <scope>NUCLEOTIDE SEQUENCE [LARGE SCALE GENOMIC DNA]</scope>
    <source>
        <strain evidence="3 4">AK4</strain>
    </source>
</reference>
<dbReference type="PANTHER" id="PTHR21666:SF285">
    <property type="entry name" value="M23 FAMILY METALLOPEPTIDASE"/>
    <property type="match status" value="1"/>
</dbReference>
<proteinExistence type="predicted"/>
<keyword evidence="4" id="KW-1185">Reference proteome</keyword>
<gene>
    <name evidence="3" type="ORF">C882_2424</name>
</gene>
<dbReference type="InterPro" id="IPR016047">
    <property type="entry name" value="M23ase_b-sheet_dom"/>
</dbReference>
<dbReference type="Gene3D" id="2.70.70.10">
    <property type="entry name" value="Glucose Permease (Domain IIA)"/>
    <property type="match status" value="1"/>
</dbReference>
<dbReference type="PATRIC" id="fig|1238182.3.peg.384"/>
<dbReference type="GO" id="GO:0004222">
    <property type="term" value="F:metalloendopeptidase activity"/>
    <property type="evidence" value="ECO:0007669"/>
    <property type="project" value="TreeGrafter"/>
</dbReference>
<feature type="domain" description="M23ase beta-sheet core" evidence="2">
    <location>
        <begin position="167"/>
        <end position="262"/>
    </location>
</feature>
<sequence>MRCLFAAAFAVLLSAAPLHAADLSGPVEQGALVLGQTQPGTAVTLDGQPVRVDEAGRFVIGFGRDAEPSAELVETGPDGSRVVTPLTVAAREWDVQRIDGLPPKKVTPDPDFLARIRTESAAIAEVRAVDRASGDVFAGWVHPVEGDTVVSGVFGSQRILNGEPRSPHSGTDYAAETGRPVLAAGPGVVSLVHDGMFFTGQTLMIDHGHGVQSVYAHLSRMVVAEGDVVTAGQKIGEVGATGRATGPHLHFGVSWFDRRLDPQTVLGVVGRTAQGG</sequence>
<dbReference type="AlphaFoldDB" id="K9H234"/>
<accession>K9H234</accession>
<dbReference type="SUPFAM" id="SSF51261">
    <property type="entry name" value="Duplicated hybrid motif"/>
    <property type="match status" value="1"/>
</dbReference>
<dbReference type="InterPro" id="IPR050570">
    <property type="entry name" value="Cell_wall_metabolism_enzyme"/>
</dbReference>
<dbReference type="PANTHER" id="PTHR21666">
    <property type="entry name" value="PEPTIDASE-RELATED"/>
    <property type="match status" value="1"/>
</dbReference>
<dbReference type="Pfam" id="PF01551">
    <property type="entry name" value="Peptidase_M23"/>
    <property type="match status" value="1"/>
</dbReference>
<dbReference type="CDD" id="cd12797">
    <property type="entry name" value="M23_peptidase"/>
    <property type="match status" value="1"/>
</dbReference>
<protein>
    <submittedName>
        <fullName evidence="3">Peptidase M23B</fullName>
    </submittedName>
</protein>
<feature type="chain" id="PRO_5003929790" evidence="1">
    <location>
        <begin position="21"/>
        <end position="276"/>
    </location>
</feature>
<dbReference type="EMBL" id="ANHY01000003">
    <property type="protein sequence ID" value="EKV32345.1"/>
    <property type="molecule type" value="Genomic_DNA"/>
</dbReference>
<name>K9H234_9PROT</name>
<dbReference type="InterPro" id="IPR011055">
    <property type="entry name" value="Dup_hybrid_motif"/>
</dbReference>
<dbReference type="eggNOG" id="COG0739">
    <property type="taxonomic scope" value="Bacteria"/>
</dbReference>
<evidence type="ECO:0000313" key="4">
    <source>
        <dbReference type="Proteomes" id="UP000009881"/>
    </source>
</evidence>
<evidence type="ECO:0000259" key="2">
    <source>
        <dbReference type="Pfam" id="PF01551"/>
    </source>
</evidence>
<dbReference type="Proteomes" id="UP000009881">
    <property type="component" value="Unassembled WGS sequence"/>
</dbReference>
<dbReference type="STRING" id="1238182.C882_2424"/>
<keyword evidence="1" id="KW-0732">Signal</keyword>
<comment type="caution">
    <text evidence="3">The sequence shown here is derived from an EMBL/GenBank/DDBJ whole genome shotgun (WGS) entry which is preliminary data.</text>
</comment>
<evidence type="ECO:0000256" key="1">
    <source>
        <dbReference type="SAM" id="SignalP"/>
    </source>
</evidence>
<evidence type="ECO:0000313" key="3">
    <source>
        <dbReference type="EMBL" id="EKV32345.1"/>
    </source>
</evidence>